<feature type="domain" description="EF-hand" evidence="3">
    <location>
        <begin position="41"/>
        <end position="76"/>
    </location>
</feature>
<evidence type="ECO:0000256" key="1">
    <source>
        <dbReference type="SAM" id="MobiDB-lite"/>
    </source>
</evidence>
<name>A0A238K3Y6_9RHOB</name>
<dbReference type="InterPro" id="IPR011992">
    <property type="entry name" value="EF-hand-dom_pair"/>
</dbReference>
<protein>
    <submittedName>
        <fullName evidence="4">EF hand</fullName>
    </submittedName>
</protein>
<dbReference type="PROSITE" id="PS50222">
    <property type="entry name" value="EF_HAND_2"/>
    <property type="match status" value="1"/>
</dbReference>
<dbReference type="SUPFAM" id="SSF47473">
    <property type="entry name" value="EF-hand"/>
    <property type="match status" value="1"/>
</dbReference>
<dbReference type="GO" id="GO:0005509">
    <property type="term" value="F:calcium ion binding"/>
    <property type="evidence" value="ECO:0007669"/>
    <property type="project" value="InterPro"/>
</dbReference>
<keyword evidence="2" id="KW-0732">Signal</keyword>
<dbReference type="Proteomes" id="UP000220836">
    <property type="component" value="Unassembled WGS sequence"/>
</dbReference>
<feature type="chain" id="PRO_5012466761" evidence="2">
    <location>
        <begin position="18"/>
        <end position="156"/>
    </location>
</feature>
<keyword evidence="5" id="KW-1185">Reference proteome</keyword>
<dbReference type="OrthoDB" id="7631435at2"/>
<evidence type="ECO:0000313" key="4">
    <source>
        <dbReference type="EMBL" id="SMX37638.1"/>
    </source>
</evidence>
<dbReference type="InterPro" id="IPR002048">
    <property type="entry name" value="EF_hand_dom"/>
</dbReference>
<dbReference type="Pfam" id="PF13202">
    <property type="entry name" value="EF-hand_5"/>
    <property type="match status" value="2"/>
</dbReference>
<feature type="signal peptide" evidence="2">
    <location>
        <begin position="1"/>
        <end position="17"/>
    </location>
</feature>
<feature type="compositionally biased region" description="Gly residues" evidence="1">
    <location>
        <begin position="141"/>
        <end position="156"/>
    </location>
</feature>
<evidence type="ECO:0000313" key="5">
    <source>
        <dbReference type="Proteomes" id="UP000220836"/>
    </source>
</evidence>
<organism evidence="4 5">
    <name type="scientific">Pelagimonas varians</name>
    <dbReference type="NCBI Taxonomy" id="696760"/>
    <lineage>
        <taxon>Bacteria</taxon>
        <taxon>Pseudomonadati</taxon>
        <taxon>Pseudomonadota</taxon>
        <taxon>Alphaproteobacteria</taxon>
        <taxon>Rhodobacterales</taxon>
        <taxon>Roseobacteraceae</taxon>
        <taxon>Pelagimonas</taxon>
    </lineage>
</organism>
<evidence type="ECO:0000256" key="2">
    <source>
        <dbReference type="SAM" id="SignalP"/>
    </source>
</evidence>
<proteinExistence type="predicted"/>
<feature type="region of interest" description="Disordered" evidence="1">
    <location>
        <begin position="130"/>
        <end position="156"/>
    </location>
</feature>
<dbReference type="AlphaFoldDB" id="A0A238K3Y6"/>
<evidence type="ECO:0000259" key="3">
    <source>
        <dbReference type="PROSITE" id="PS50222"/>
    </source>
</evidence>
<dbReference type="EMBL" id="FXYH01000003">
    <property type="protein sequence ID" value="SMX37638.1"/>
    <property type="molecule type" value="Genomic_DNA"/>
</dbReference>
<sequence>MIRYALPFVFVAGTAFAQQMPGAHFIENWDLNEDGQVTVSEAAERRADVFVTFDANDDGFLDAEEYLAFDEARESDMKEHAQPGKGQGLGHRAADGLKLEANDLDNDGKVSTAEFVSGAEGWIATMDKNADGVVSSDDFGQGRGMGKGNGQGNGKG</sequence>
<dbReference type="Gene3D" id="1.10.238.10">
    <property type="entry name" value="EF-hand"/>
    <property type="match status" value="1"/>
</dbReference>
<gene>
    <name evidence="4" type="ORF">PEV8663_01150</name>
</gene>
<dbReference type="RefSeq" id="WP_097803655.1">
    <property type="nucleotide sequence ID" value="NZ_FXYH01000003.1"/>
</dbReference>
<accession>A0A238K3Y6</accession>
<dbReference type="PROSITE" id="PS00018">
    <property type="entry name" value="EF_HAND_1"/>
    <property type="match status" value="2"/>
</dbReference>
<reference evidence="4 5" key="1">
    <citation type="submission" date="2017-05" db="EMBL/GenBank/DDBJ databases">
        <authorList>
            <person name="Song R."/>
            <person name="Chenine A.L."/>
            <person name="Ruprecht R.M."/>
        </authorList>
    </citation>
    <scope>NUCLEOTIDE SEQUENCE [LARGE SCALE GENOMIC DNA]</scope>
    <source>
        <strain evidence="4 5">CECT 8663</strain>
    </source>
</reference>
<dbReference type="InterPro" id="IPR018247">
    <property type="entry name" value="EF_Hand_1_Ca_BS"/>
</dbReference>